<keyword evidence="1" id="KW-0547">Nucleotide-binding</keyword>
<dbReference type="eggNOG" id="KOG1144">
    <property type="taxonomic scope" value="Eukaryota"/>
</dbReference>
<keyword evidence="4" id="KW-1185">Reference proteome</keyword>
<sequence>MANWSLDSPILTDRFADEIHMCTHGETSLNADIRNQEGLGNDFNMESVLNFKRSREGIVAVASTVNSLKVLVEFLTSPAVEIPVRALDVGTITPVEIRKACRMNQRKRKFFTILALEADVTPEASQLAVELSVKVICGHVLEDLCRQYEEYGLIKVGVPISILRGGLDIGHIAWIEKDQQPVEVATLGETVIIKIVASNEEEQGREIVTSPQQHGFICHFDMGDILVTRLSRKSINALKSNYRVAPSFKKEEDVLSMSDWKLVSDLKYVFKIE</sequence>
<dbReference type="EMBL" id="CM002873">
    <property type="protein sequence ID" value="KFK34142.1"/>
    <property type="molecule type" value="Genomic_DNA"/>
</dbReference>
<dbReference type="GO" id="GO:0005739">
    <property type="term" value="C:mitochondrion"/>
    <property type="evidence" value="ECO:0007669"/>
    <property type="project" value="TreeGrafter"/>
</dbReference>
<protein>
    <submittedName>
        <fullName evidence="3">Uncharacterized protein</fullName>
    </submittedName>
</protein>
<dbReference type="OMA" id="WKAFEMS"/>
<dbReference type="Gene3D" id="3.40.50.10050">
    <property type="entry name" value="Translation initiation factor IF- 2, domain 3"/>
    <property type="match status" value="1"/>
</dbReference>
<reference evidence="4" key="1">
    <citation type="journal article" date="2015" name="Nat. Plants">
        <title>Genome expansion of Arabis alpina linked with retrotransposition and reduced symmetric DNA methylation.</title>
        <authorList>
            <person name="Willing E.M."/>
            <person name="Rawat V."/>
            <person name="Mandakova T."/>
            <person name="Maumus F."/>
            <person name="James G.V."/>
            <person name="Nordstroem K.J."/>
            <person name="Becker C."/>
            <person name="Warthmann N."/>
            <person name="Chica C."/>
            <person name="Szarzynska B."/>
            <person name="Zytnicki M."/>
            <person name="Albani M.C."/>
            <person name="Kiefer C."/>
            <person name="Bergonzi S."/>
            <person name="Castaings L."/>
            <person name="Mateos J.L."/>
            <person name="Berns M.C."/>
            <person name="Bujdoso N."/>
            <person name="Piofczyk T."/>
            <person name="de Lorenzo L."/>
            <person name="Barrero-Sicilia C."/>
            <person name="Mateos I."/>
            <person name="Piednoel M."/>
            <person name="Hagmann J."/>
            <person name="Chen-Min-Tao R."/>
            <person name="Iglesias-Fernandez R."/>
            <person name="Schuster S.C."/>
            <person name="Alonso-Blanco C."/>
            <person name="Roudier F."/>
            <person name="Carbonero P."/>
            <person name="Paz-Ares J."/>
            <person name="Davis S.J."/>
            <person name="Pecinka A."/>
            <person name="Quesneville H."/>
            <person name="Colot V."/>
            <person name="Lysak M.A."/>
            <person name="Weigel D."/>
            <person name="Coupland G."/>
            <person name="Schneeberger K."/>
        </authorList>
    </citation>
    <scope>NUCLEOTIDE SEQUENCE [LARGE SCALE GENOMIC DNA]</scope>
    <source>
        <strain evidence="4">cv. Pajares</strain>
    </source>
</reference>
<organism evidence="3 4">
    <name type="scientific">Arabis alpina</name>
    <name type="common">Alpine rock-cress</name>
    <dbReference type="NCBI Taxonomy" id="50452"/>
    <lineage>
        <taxon>Eukaryota</taxon>
        <taxon>Viridiplantae</taxon>
        <taxon>Streptophyta</taxon>
        <taxon>Embryophyta</taxon>
        <taxon>Tracheophyta</taxon>
        <taxon>Spermatophyta</taxon>
        <taxon>Magnoliopsida</taxon>
        <taxon>eudicotyledons</taxon>
        <taxon>Gunneridae</taxon>
        <taxon>Pentapetalae</taxon>
        <taxon>rosids</taxon>
        <taxon>malvids</taxon>
        <taxon>Brassicales</taxon>
        <taxon>Brassicaceae</taxon>
        <taxon>Arabideae</taxon>
        <taxon>Arabis</taxon>
    </lineage>
</organism>
<keyword evidence="2" id="KW-0342">GTP-binding</keyword>
<evidence type="ECO:0000256" key="2">
    <source>
        <dbReference type="ARBA" id="ARBA00023134"/>
    </source>
</evidence>
<evidence type="ECO:0000256" key="1">
    <source>
        <dbReference type="ARBA" id="ARBA00022741"/>
    </source>
</evidence>
<evidence type="ECO:0000313" key="3">
    <source>
        <dbReference type="EMBL" id="KFK34142.1"/>
    </source>
</evidence>
<dbReference type="GO" id="GO:0003743">
    <property type="term" value="F:translation initiation factor activity"/>
    <property type="evidence" value="ECO:0007669"/>
    <property type="project" value="TreeGrafter"/>
</dbReference>
<accession>A0A087GW90</accession>
<gene>
    <name evidence="3" type="ordered locus">AALP_Aa5g106300</name>
</gene>
<dbReference type="Gramene" id="KFK34142">
    <property type="protein sequence ID" value="KFK34142"/>
    <property type="gene ID" value="AALP_AA5G106300"/>
</dbReference>
<dbReference type="OrthoDB" id="4928at2759"/>
<dbReference type="GO" id="GO:0005525">
    <property type="term" value="F:GTP binding"/>
    <property type="evidence" value="ECO:0007669"/>
    <property type="project" value="UniProtKB-KW"/>
</dbReference>
<proteinExistence type="predicted"/>
<dbReference type="SUPFAM" id="SSF52156">
    <property type="entry name" value="Initiation factor IF2/eIF5b, domain 3"/>
    <property type="match status" value="1"/>
</dbReference>
<dbReference type="InterPro" id="IPR015760">
    <property type="entry name" value="TIF_IF2"/>
</dbReference>
<dbReference type="Gene3D" id="2.40.30.10">
    <property type="entry name" value="Translation factors"/>
    <property type="match status" value="1"/>
</dbReference>
<dbReference type="AlphaFoldDB" id="A0A087GW90"/>
<dbReference type="Proteomes" id="UP000029120">
    <property type="component" value="Chromosome 5"/>
</dbReference>
<dbReference type="PANTHER" id="PTHR43381:SF14">
    <property type="entry name" value="C3H1-TYPE DOMAIN-CONTAINING PROTEIN"/>
    <property type="match status" value="1"/>
</dbReference>
<dbReference type="InterPro" id="IPR036925">
    <property type="entry name" value="TIF_IF2_dom3_sf"/>
</dbReference>
<dbReference type="PANTHER" id="PTHR43381">
    <property type="entry name" value="TRANSLATION INITIATION FACTOR IF-2-RELATED"/>
    <property type="match status" value="1"/>
</dbReference>
<evidence type="ECO:0000313" key="4">
    <source>
        <dbReference type="Proteomes" id="UP000029120"/>
    </source>
</evidence>
<name>A0A087GW90_ARAAL</name>